<feature type="compositionally biased region" description="Polar residues" evidence="7">
    <location>
        <begin position="502"/>
        <end position="516"/>
    </location>
</feature>
<protein>
    <recommendedName>
        <fullName evidence="11">Tubulin-tyrosine ligase</fullName>
    </recommendedName>
</protein>
<accession>A0ABP0BKP1</accession>
<sequence length="643" mass="69287">MSIVSVARDGYRAATSKTAQRTYIYATLLAITSSVLYGVSIIGYLAFYREYVPHQVRSAPVHLQYGPAVPAIPSTASTKAGARLFAAESALQQQHPNGAQHVHHPYALTDLRSLGLKIDQDYDVSVVLSLPQTPSNQAVGNFMVEIALAASSVNSASAAIVAAERLPPANPRDFLESGGKRLLFAAARPALMTYTDPLVAQATRLTLLPLHFFAPEAASRSRLIVPMAESLSFSGSGGPSAVLPAVLYLELRTNGLQELQTYSAEVVFAARLSGLRWLMYHHRVFSFLLLTTTWWLVEVIFMLAVFAMLGLAFGGRSDDGAGSSRPSTRGSSTTPRLDSSQRPQIKSDEGQGEGEKNGAGDRKTPERKIEAPPNIKREASNIKKEDTDSFETEASQLAAIPPKIVAPSAEIESPAKKDNPPKENAQKEPPHKENSQLEHSQKESPRKEGSQNGSPQKERSPKESTSSLKESTSSLKESTSSLQESTASLGDSKGKAKHAKNDSQAATSSKSNNNRKTFADEPPEADDDDFDNDYSDENFDGRYEDDGDNEPIIPSTPSRKQNKPQSVRSNSPAAQKKSGKPKDSAVATGRSANSSPTDGPVRQRPAKKESSSLSTASSAPGSQDSPVRKKPQKPQEDSQHWPA</sequence>
<dbReference type="Pfam" id="PF06775">
    <property type="entry name" value="Seipin"/>
    <property type="match status" value="1"/>
</dbReference>
<dbReference type="PANTHER" id="PTHR21212:SF0">
    <property type="entry name" value="SEIPIN"/>
    <property type="match status" value="1"/>
</dbReference>
<feature type="transmembrane region" description="Helical" evidence="8">
    <location>
        <begin position="23"/>
        <end position="47"/>
    </location>
</feature>
<feature type="compositionally biased region" description="Low complexity" evidence="7">
    <location>
        <begin position="320"/>
        <end position="336"/>
    </location>
</feature>
<dbReference type="EMBL" id="CAWUHC010000029">
    <property type="protein sequence ID" value="CAK7220021.1"/>
    <property type="molecule type" value="Genomic_DNA"/>
</dbReference>
<dbReference type="InterPro" id="IPR009617">
    <property type="entry name" value="Seipin"/>
</dbReference>
<evidence type="ECO:0000313" key="9">
    <source>
        <dbReference type="EMBL" id="CAK7220021.1"/>
    </source>
</evidence>
<organism evidence="9 10">
    <name type="scientific">Sporothrix bragantina</name>
    <dbReference type="NCBI Taxonomy" id="671064"/>
    <lineage>
        <taxon>Eukaryota</taxon>
        <taxon>Fungi</taxon>
        <taxon>Dikarya</taxon>
        <taxon>Ascomycota</taxon>
        <taxon>Pezizomycotina</taxon>
        <taxon>Sordariomycetes</taxon>
        <taxon>Sordariomycetidae</taxon>
        <taxon>Ophiostomatales</taxon>
        <taxon>Ophiostomataceae</taxon>
        <taxon>Sporothrix</taxon>
    </lineage>
</organism>
<evidence type="ECO:0000256" key="3">
    <source>
        <dbReference type="ARBA" id="ARBA00022824"/>
    </source>
</evidence>
<feature type="transmembrane region" description="Helical" evidence="8">
    <location>
        <begin position="284"/>
        <end position="313"/>
    </location>
</feature>
<evidence type="ECO:0000256" key="4">
    <source>
        <dbReference type="ARBA" id="ARBA00022989"/>
    </source>
</evidence>
<keyword evidence="2 8" id="KW-0812">Transmembrane</keyword>
<evidence type="ECO:0008006" key="11">
    <source>
        <dbReference type="Google" id="ProtNLM"/>
    </source>
</evidence>
<keyword evidence="4 8" id="KW-1133">Transmembrane helix</keyword>
<feature type="compositionally biased region" description="Basic and acidic residues" evidence="7">
    <location>
        <begin position="633"/>
        <end position="643"/>
    </location>
</feature>
<dbReference type="PANTHER" id="PTHR21212">
    <property type="entry name" value="BERNARDINELLI-SEIP CONGENITAL LIPODYSTROPHY 2 HOMOLOG BSCL2 PROTEIN"/>
    <property type="match status" value="1"/>
</dbReference>
<gene>
    <name evidence="9" type="ORF">SBRCBS47491_004048</name>
</gene>
<comment type="caution">
    <text evidence="9">The sequence shown here is derived from an EMBL/GenBank/DDBJ whole genome shotgun (WGS) entry which is preliminary data.</text>
</comment>
<dbReference type="CDD" id="cd23995">
    <property type="entry name" value="Seipin_BSCL2_like"/>
    <property type="match status" value="1"/>
</dbReference>
<feature type="compositionally biased region" description="Polar residues" evidence="7">
    <location>
        <begin position="555"/>
        <end position="573"/>
    </location>
</feature>
<evidence type="ECO:0000256" key="7">
    <source>
        <dbReference type="SAM" id="MobiDB-lite"/>
    </source>
</evidence>
<evidence type="ECO:0000256" key="6">
    <source>
        <dbReference type="ARBA" id="ARBA00023136"/>
    </source>
</evidence>
<feature type="compositionally biased region" description="Acidic residues" evidence="7">
    <location>
        <begin position="521"/>
        <end position="538"/>
    </location>
</feature>
<keyword evidence="10" id="KW-1185">Reference proteome</keyword>
<evidence type="ECO:0000256" key="2">
    <source>
        <dbReference type="ARBA" id="ARBA00022692"/>
    </source>
</evidence>
<feature type="compositionally biased region" description="Low complexity" evidence="7">
    <location>
        <begin position="463"/>
        <end position="482"/>
    </location>
</feature>
<evidence type="ECO:0000256" key="8">
    <source>
        <dbReference type="SAM" id="Phobius"/>
    </source>
</evidence>
<feature type="compositionally biased region" description="Low complexity" evidence="7">
    <location>
        <begin position="611"/>
        <end position="622"/>
    </location>
</feature>
<evidence type="ECO:0000256" key="1">
    <source>
        <dbReference type="ARBA" id="ARBA00004477"/>
    </source>
</evidence>
<feature type="compositionally biased region" description="Basic and acidic residues" evidence="7">
    <location>
        <begin position="345"/>
        <end position="387"/>
    </location>
</feature>
<evidence type="ECO:0000256" key="5">
    <source>
        <dbReference type="ARBA" id="ARBA00023098"/>
    </source>
</evidence>
<proteinExistence type="predicted"/>
<dbReference type="Proteomes" id="UP001642406">
    <property type="component" value="Unassembled WGS sequence"/>
</dbReference>
<feature type="compositionally biased region" description="Basic and acidic residues" evidence="7">
    <location>
        <begin position="413"/>
        <end position="449"/>
    </location>
</feature>
<comment type="subcellular location">
    <subcellularLocation>
        <location evidence="1">Endoplasmic reticulum membrane</location>
        <topology evidence="1">Multi-pass membrane protein</topology>
    </subcellularLocation>
</comment>
<keyword evidence="6 8" id="KW-0472">Membrane</keyword>
<name>A0ABP0BKP1_9PEZI</name>
<reference evidence="9 10" key="1">
    <citation type="submission" date="2024-01" db="EMBL/GenBank/DDBJ databases">
        <authorList>
            <person name="Allen C."/>
            <person name="Tagirdzhanova G."/>
        </authorList>
    </citation>
    <scope>NUCLEOTIDE SEQUENCE [LARGE SCALE GENOMIC DNA]</scope>
</reference>
<keyword evidence="5" id="KW-0443">Lipid metabolism</keyword>
<keyword evidence="3" id="KW-0256">Endoplasmic reticulum</keyword>
<feature type="region of interest" description="Disordered" evidence="7">
    <location>
        <begin position="317"/>
        <end position="643"/>
    </location>
</feature>
<evidence type="ECO:0000313" key="10">
    <source>
        <dbReference type="Proteomes" id="UP001642406"/>
    </source>
</evidence>